<dbReference type="EMBL" id="AZEC01000001">
    <property type="protein sequence ID" value="KRL14431.1"/>
    <property type="molecule type" value="Genomic_DNA"/>
</dbReference>
<name>A0A0R1N2F4_9LACO</name>
<sequence>MTEVVIATHGYLAKGLKDSIEFILGKQEKLMAVPAYTDDCLDPKSKFKQVIAEFQNEDIVFATDVFGGSVNNDLQQLCHGRNNLHLVTGVNMPMLLQLMMSLNGGSTETAIEESVEAGKKGIVNCDNSTNQSVTDFDSF</sequence>
<dbReference type="InterPro" id="IPR004701">
    <property type="entry name" value="PTS_EIIA_man-typ"/>
</dbReference>
<evidence type="ECO:0000256" key="2">
    <source>
        <dbReference type="ARBA" id="ARBA00022448"/>
    </source>
</evidence>
<comment type="subcellular location">
    <subcellularLocation>
        <location evidence="1">Cytoplasm</location>
    </subcellularLocation>
</comment>
<feature type="domain" description="PTS EIIA type-4" evidence="8">
    <location>
        <begin position="1"/>
        <end position="122"/>
    </location>
</feature>
<dbReference type="GO" id="GO:0009401">
    <property type="term" value="P:phosphoenolpyruvate-dependent sugar phosphotransferase system"/>
    <property type="evidence" value="ECO:0007669"/>
    <property type="project" value="UniProtKB-KW"/>
</dbReference>
<dbReference type="RefSeq" id="WP_057817132.1">
    <property type="nucleotide sequence ID" value="NZ_AZEC01000001.1"/>
</dbReference>
<keyword evidence="3" id="KW-0963">Cytoplasm</keyword>
<evidence type="ECO:0000256" key="6">
    <source>
        <dbReference type="ARBA" id="ARBA00022683"/>
    </source>
</evidence>
<dbReference type="GO" id="GO:0016020">
    <property type="term" value="C:membrane"/>
    <property type="evidence" value="ECO:0007669"/>
    <property type="project" value="InterPro"/>
</dbReference>
<comment type="caution">
    <text evidence="9">The sequence shown here is derived from an EMBL/GenBank/DDBJ whole genome shotgun (WGS) entry which is preliminary data.</text>
</comment>
<dbReference type="PROSITE" id="PS51096">
    <property type="entry name" value="PTS_EIIA_TYPE_4"/>
    <property type="match status" value="1"/>
</dbReference>
<evidence type="ECO:0000259" key="8">
    <source>
        <dbReference type="PROSITE" id="PS51096"/>
    </source>
</evidence>
<evidence type="ECO:0000256" key="7">
    <source>
        <dbReference type="ARBA" id="ARBA00022777"/>
    </source>
</evidence>
<keyword evidence="2" id="KW-0813">Transport</keyword>
<dbReference type="PATRIC" id="fig|1423792.3.peg.81"/>
<dbReference type="GO" id="GO:0005737">
    <property type="term" value="C:cytoplasm"/>
    <property type="evidence" value="ECO:0007669"/>
    <property type="project" value="UniProtKB-SubCell"/>
</dbReference>
<dbReference type="SUPFAM" id="SSF53062">
    <property type="entry name" value="PTS system fructose IIA component-like"/>
    <property type="match status" value="1"/>
</dbReference>
<keyword evidence="5" id="KW-0808">Transferase</keyword>
<keyword evidence="10" id="KW-1185">Reference proteome</keyword>
<dbReference type="InterPro" id="IPR051471">
    <property type="entry name" value="Bacterial_PTS_sugar_comp"/>
</dbReference>
<evidence type="ECO:0000256" key="1">
    <source>
        <dbReference type="ARBA" id="ARBA00004496"/>
    </source>
</evidence>
<gene>
    <name evidence="9" type="ORF">FD09_GL000079</name>
</gene>
<evidence type="ECO:0000256" key="5">
    <source>
        <dbReference type="ARBA" id="ARBA00022679"/>
    </source>
</evidence>
<reference evidence="9 10" key="1">
    <citation type="journal article" date="2015" name="Genome Announc.">
        <title>Expanding the biotechnology potential of lactobacilli through comparative genomics of 213 strains and associated genera.</title>
        <authorList>
            <person name="Sun Z."/>
            <person name="Harris H.M."/>
            <person name="McCann A."/>
            <person name="Guo C."/>
            <person name="Argimon S."/>
            <person name="Zhang W."/>
            <person name="Yang X."/>
            <person name="Jeffery I.B."/>
            <person name="Cooney J.C."/>
            <person name="Kagawa T.F."/>
            <person name="Liu W."/>
            <person name="Song Y."/>
            <person name="Salvetti E."/>
            <person name="Wrobel A."/>
            <person name="Rasinkangas P."/>
            <person name="Parkhill J."/>
            <person name="Rea M.C."/>
            <person name="O'Sullivan O."/>
            <person name="Ritari J."/>
            <person name="Douillard F.P."/>
            <person name="Paul Ross R."/>
            <person name="Yang R."/>
            <person name="Briner A.E."/>
            <person name="Felis G.E."/>
            <person name="de Vos W.M."/>
            <person name="Barrangou R."/>
            <person name="Klaenhammer T.R."/>
            <person name="Caufield P.W."/>
            <person name="Cui Y."/>
            <person name="Zhang H."/>
            <person name="O'Toole P.W."/>
        </authorList>
    </citation>
    <scope>NUCLEOTIDE SEQUENCE [LARGE SCALE GENOMIC DNA]</scope>
    <source>
        <strain evidence="9 10">DSM 12744</strain>
    </source>
</reference>
<dbReference type="STRING" id="1423792.FD09_GL000079"/>
<organism evidence="9 10">
    <name type="scientific">Schleiferilactobacillus perolens DSM 12744</name>
    <dbReference type="NCBI Taxonomy" id="1423792"/>
    <lineage>
        <taxon>Bacteria</taxon>
        <taxon>Bacillati</taxon>
        <taxon>Bacillota</taxon>
        <taxon>Bacilli</taxon>
        <taxon>Lactobacillales</taxon>
        <taxon>Lactobacillaceae</taxon>
        <taxon>Schleiferilactobacillus</taxon>
    </lineage>
</organism>
<dbReference type="AlphaFoldDB" id="A0A0R1N2F4"/>
<dbReference type="PANTHER" id="PTHR33799">
    <property type="entry name" value="PTS PERMEASE-RELATED-RELATED"/>
    <property type="match status" value="1"/>
</dbReference>
<dbReference type="Pfam" id="PF03610">
    <property type="entry name" value="EIIA-man"/>
    <property type="match status" value="1"/>
</dbReference>
<dbReference type="InterPro" id="IPR036662">
    <property type="entry name" value="PTS_EIIA_man-typ_sf"/>
</dbReference>
<evidence type="ECO:0000256" key="4">
    <source>
        <dbReference type="ARBA" id="ARBA00022597"/>
    </source>
</evidence>
<proteinExistence type="predicted"/>
<dbReference type="GO" id="GO:0016301">
    <property type="term" value="F:kinase activity"/>
    <property type="evidence" value="ECO:0007669"/>
    <property type="project" value="UniProtKB-KW"/>
</dbReference>
<dbReference type="Proteomes" id="UP000051330">
    <property type="component" value="Unassembled WGS sequence"/>
</dbReference>
<evidence type="ECO:0000313" key="10">
    <source>
        <dbReference type="Proteomes" id="UP000051330"/>
    </source>
</evidence>
<keyword evidence="4" id="KW-0762">Sugar transport</keyword>
<keyword evidence="6" id="KW-0598">Phosphotransferase system</keyword>
<dbReference type="Gene3D" id="3.40.50.510">
    <property type="entry name" value="Phosphotransferase system, mannose-type IIA component"/>
    <property type="match status" value="1"/>
</dbReference>
<dbReference type="InterPro" id="IPR033887">
    <property type="entry name" value="PTS_IIA_man"/>
</dbReference>
<evidence type="ECO:0000256" key="3">
    <source>
        <dbReference type="ARBA" id="ARBA00022490"/>
    </source>
</evidence>
<dbReference type="PANTHER" id="PTHR33799:SF1">
    <property type="entry name" value="PTS SYSTEM MANNOSE-SPECIFIC EIIAB COMPONENT-RELATED"/>
    <property type="match status" value="1"/>
</dbReference>
<keyword evidence="7" id="KW-0418">Kinase</keyword>
<accession>A0A0R1N2F4</accession>
<evidence type="ECO:0000313" key="9">
    <source>
        <dbReference type="EMBL" id="KRL14431.1"/>
    </source>
</evidence>
<protein>
    <recommendedName>
        <fullName evidence="8">PTS EIIA type-4 domain-containing protein</fullName>
    </recommendedName>
</protein>
<dbReference type="CDD" id="cd00006">
    <property type="entry name" value="PTS_IIA_man"/>
    <property type="match status" value="1"/>
</dbReference>